<evidence type="ECO:0000256" key="15">
    <source>
        <dbReference type="SAM" id="MobiDB-lite"/>
    </source>
</evidence>
<evidence type="ECO:0000256" key="8">
    <source>
        <dbReference type="ARBA" id="ARBA00022827"/>
    </source>
</evidence>
<gene>
    <name evidence="19" type="ORF">FCM35_KLT19217</name>
</gene>
<keyword evidence="20" id="KW-1185">Reference proteome</keyword>
<evidence type="ECO:0000259" key="18">
    <source>
        <dbReference type="Pfam" id="PF05199"/>
    </source>
</evidence>
<keyword evidence="9 16" id="KW-1133">Transmembrane helix</keyword>
<dbReference type="InterPro" id="IPR007867">
    <property type="entry name" value="GMC_OxRtase_C"/>
</dbReference>
<dbReference type="InterPro" id="IPR000172">
    <property type="entry name" value="GMC_OxRdtase_N"/>
</dbReference>
<evidence type="ECO:0000256" key="6">
    <source>
        <dbReference type="ARBA" id="ARBA00022630"/>
    </source>
</evidence>
<comment type="function">
    <text evidence="2 12">Long-chain fatty alcohol oxidase involved in the omega-oxidation pathway of lipid degradation.</text>
</comment>
<protein>
    <recommendedName>
        <fullName evidence="5 12">Long-chain-alcohol oxidase</fullName>
        <ecNumber evidence="5 12">1.1.3.20</ecNumber>
    </recommendedName>
</protein>
<keyword evidence="10 12" id="KW-0560">Oxidoreductase</keyword>
<keyword evidence="6" id="KW-0285">Flavoprotein</keyword>
<comment type="subcellular location">
    <subcellularLocation>
        <location evidence="3 12">Membrane</location>
    </subcellularLocation>
</comment>
<evidence type="ECO:0000256" key="7">
    <source>
        <dbReference type="ARBA" id="ARBA00022692"/>
    </source>
</evidence>
<reference evidence="19" key="1">
    <citation type="submission" date="2020-01" db="EMBL/GenBank/DDBJ databases">
        <title>Genome sequence of Kobresia littledalei, the first chromosome-level genome in the family Cyperaceae.</title>
        <authorList>
            <person name="Qu G."/>
        </authorList>
    </citation>
    <scope>NUCLEOTIDE SEQUENCE</scope>
    <source>
        <strain evidence="19">C.B.Clarke</strain>
        <tissue evidence="19">Leaf</tissue>
    </source>
</reference>
<dbReference type="EMBL" id="SWLB01000007">
    <property type="protein sequence ID" value="KAF3336631.1"/>
    <property type="molecule type" value="Genomic_DNA"/>
</dbReference>
<comment type="catalytic activity">
    <reaction evidence="1 12">
        <text>a long-chain primary fatty alcohol + O2 = a long-chain fatty aldehyde + H2O2</text>
        <dbReference type="Rhea" id="RHEA:22756"/>
        <dbReference type="ChEBI" id="CHEBI:15379"/>
        <dbReference type="ChEBI" id="CHEBI:16240"/>
        <dbReference type="ChEBI" id="CHEBI:17176"/>
        <dbReference type="ChEBI" id="CHEBI:77396"/>
        <dbReference type="EC" id="1.1.3.20"/>
    </reaction>
</comment>
<evidence type="ECO:0000256" key="14">
    <source>
        <dbReference type="PIRSR" id="PIRSR028937-2"/>
    </source>
</evidence>
<dbReference type="PANTHER" id="PTHR46056:SF4">
    <property type="entry name" value="LONG-CHAIN-ALCOHOL OXIDASE FAO4A"/>
    <property type="match status" value="1"/>
</dbReference>
<evidence type="ECO:0000256" key="13">
    <source>
        <dbReference type="PIRSR" id="PIRSR028937-1"/>
    </source>
</evidence>
<evidence type="ECO:0000256" key="3">
    <source>
        <dbReference type="ARBA" id="ARBA00004370"/>
    </source>
</evidence>
<keyword evidence="11 12" id="KW-0472">Membrane</keyword>
<dbReference type="Proteomes" id="UP000623129">
    <property type="component" value="Unassembled WGS sequence"/>
</dbReference>
<accession>A0A833RC99</accession>
<evidence type="ECO:0000259" key="17">
    <source>
        <dbReference type="Pfam" id="PF00732"/>
    </source>
</evidence>
<comment type="similarity">
    <text evidence="4 12">Belongs to the GMC oxidoreductase family.</text>
</comment>
<dbReference type="OrthoDB" id="269227at2759"/>
<evidence type="ECO:0000256" key="16">
    <source>
        <dbReference type="SAM" id="Phobius"/>
    </source>
</evidence>
<dbReference type="PIRSF" id="PIRSF028937">
    <property type="entry name" value="Lg_Ch_AO"/>
    <property type="match status" value="1"/>
</dbReference>
<evidence type="ECO:0000256" key="10">
    <source>
        <dbReference type="ARBA" id="ARBA00023002"/>
    </source>
</evidence>
<evidence type="ECO:0000256" key="9">
    <source>
        <dbReference type="ARBA" id="ARBA00022989"/>
    </source>
</evidence>
<evidence type="ECO:0000256" key="11">
    <source>
        <dbReference type="ARBA" id="ARBA00023136"/>
    </source>
</evidence>
<dbReference type="InterPro" id="IPR036188">
    <property type="entry name" value="FAD/NAD-bd_sf"/>
</dbReference>
<feature type="region of interest" description="Disordered" evidence="15">
    <location>
        <begin position="1"/>
        <end position="22"/>
    </location>
</feature>
<feature type="compositionally biased region" description="Basic and acidic residues" evidence="15">
    <location>
        <begin position="10"/>
        <end position="19"/>
    </location>
</feature>
<evidence type="ECO:0000256" key="4">
    <source>
        <dbReference type="ARBA" id="ARBA00010790"/>
    </source>
</evidence>
<proteinExistence type="inferred from homology"/>
<dbReference type="Pfam" id="PF00732">
    <property type="entry name" value="GMC_oxred_N"/>
    <property type="match status" value="1"/>
</dbReference>
<evidence type="ECO:0000313" key="20">
    <source>
        <dbReference type="Proteomes" id="UP000623129"/>
    </source>
</evidence>
<keyword evidence="8 14" id="KW-0274">FAD</keyword>
<feature type="transmembrane region" description="Helical" evidence="16">
    <location>
        <begin position="107"/>
        <end position="127"/>
    </location>
</feature>
<feature type="binding site" evidence="14">
    <location>
        <begin position="252"/>
        <end position="267"/>
    </location>
    <ligand>
        <name>FAD</name>
        <dbReference type="ChEBI" id="CHEBI:57692"/>
    </ligand>
</feature>
<dbReference type="InterPro" id="IPR012400">
    <property type="entry name" value="Long_Oxdase"/>
</dbReference>
<keyword evidence="7 16" id="KW-0812">Transmembrane</keyword>
<organism evidence="19 20">
    <name type="scientific">Carex littledalei</name>
    <dbReference type="NCBI Taxonomy" id="544730"/>
    <lineage>
        <taxon>Eukaryota</taxon>
        <taxon>Viridiplantae</taxon>
        <taxon>Streptophyta</taxon>
        <taxon>Embryophyta</taxon>
        <taxon>Tracheophyta</taxon>
        <taxon>Spermatophyta</taxon>
        <taxon>Magnoliopsida</taxon>
        <taxon>Liliopsida</taxon>
        <taxon>Poales</taxon>
        <taxon>Cyperaceae</taxon>
        <taxon>Cyperoideae</taxon>
        <taxon>Cariceae</taxon>
        <taxon>Carex</taxon>
        <taxon>Carex subgen. Euthyceras</taxon>
    </lineage>
</organism>
<evidence type="ECO:0000256" key="2">
    <source>
        <dbReference type="ARBA" id="ARBA00003842"/>
    </source>
</evidence>
<evidence type="ECO:0000256" key="5">
    <source>
        <dbReference type="ARBA" id="ARBA00013125"/>
    </source>
</evidence>
<dbReference type="GO" id="GO:0050660">
    <property type="term" value="F:flavin adenine dinucleotide binding"/>
    <property type="evidence" value="ECO:0007669"/>
    <property type="project" value="InterPro"/>
</dbReference>
<dbReference type="GO" id="GO:0016020">
    <property type="term" value="C:membrane"/>
    <property type="evidence" value="ECO:0007669"/>
    <property type="project" value="UniProtKB-SubCell"/>
</dbReference>
<evidence type="ECO:0000256" key="1">
    <source>
        <dbReference type="ARBA" id="ARBA00000920"/>
    </source>
</evidence>
<dbReference type="AlphaFoldDB" id="A0A833RC99"/>
<dbReference type="EC" id="1.1.3.20" evidence="5 12"/>
<dbReference type="GO" id="GO:0046577">
    <property type="term" value="F:long-chain-alcohol oxidase activity"/>
    <property type="evidence" value="ECO:0007669"/>
    <property type="project" value="UniProtKB-EC"/>
</dbReference>
<feature type="active site" description="Proton acceptor" evidence="13">
    <location>
        <position position="684"/>
    </location>
</feature>
<feature type="domain" description="Glucose-methanol-choline oxidoreductase C-terminal" evidence="18">
    <location>
        <begin position="609"/>
        <end position="736"/>
    </location>
</feature>
<dbReference type="Pfam" id="PF05199">
    <property type="entry name" value="GMC_oxred_C"/>
    <property type="match status" value="1"/>
</dbReference>
<feature type="domain" description="Glucose-methanol-choline oxidoreductase N-terminal" evidence="17">
    <location>
        <begin position="299"/>
        <end position="521"/>
    </location>
</feature>
<sequence length="753" mass="82522">MKEKAKRKGHADPINDSRESSLLGASDGKVAKTITNDPIQVQTQLNKRLTARKMESITAICDTFVPSIDAPSDCNISVQNFFQTAASMVGTPEILGGYFSGKLRHPLLWLLRTVLWLLSTWYGTFILCGIKSLSSQFPYFQRFSQVEAKRREEIVTNWSISYFYHLRMLFRTMKFLVHLIFFTQLDEVNENHAWKALDYCGPDPGLANQIQISTSQSDADRMGPLCPVQACNLQLLLDPISAQKSKPTTITCDVVIIGSGAGGGVVAGVLALAGYNVVVIEKGGYNARSNLSLLEGPSMDQMYEGSGVVGTQDMSIVVLAGSTVGGGSAINWSACIRTPDNVVSEWRNEYGLDLFGSEAYAEAMDVVCERMGVVIGKVPPECESLSTEVLRRGCNELGYMVHDIPCNAPRNHDCGWCCFGCRHGLKKGTDETWLVDLVESGNGKILTGCKAIQVVHEDRGHKRRVAAGVLCQYEDGTSDKTFLVESKVTVVACGAINTPVLLKRSGLKNPNIGKHLHLHPVVMVWGQFPNCTKKSYEGAILTAMTKVQSKDGYGVLIQTPALHPGMFSALTPWVSSADFKHRMTRFSHTAHTFALARDRGSGTIDSSGYIRYNMDPCDEQMLQKGIEKMIRIMAAAGAEEVGTQHNEGDRVKPKSVSPHDFEKFVEMAKGKDIRGLTTPVCSAHQMGSCRMGVNEKTSVVDERGESWEIEGLYLADSSIVPTAIGVNPMVTIQSIAYCVAQCILHDLRRKIPK</sequence>
<dbReference type="PANTHER" id="PTHR46056">
    <property type="entry name" value="LONG-CHAIN-ALCOHOL OXIDASE"/>
    <property type="match status" value="1"/>
</dbReference>
<dbReference type="SUPFAM" id="SSF51905">
    <property type="entry name" value="FAD/NAD(P)-binding domain"/>
    <property type="match status" value="1"/>
</dbReference>
<evidence type="ECO:0000313" key="19">
    <source>
        <dbReference type="EMBL" id="KAF3336631.1"/>
    </source>
</evidence>
<name>A0A833RC99_9POAL</name>
<evidence type="ECO:0000256" key="12">
    <source>
        <dbReference type="PIRNR" id="PIRNR028937"/>
    </source>
</evidence>
<comment type="caution">
    <text evidence="19">The sequence shown here is derived from an EMBL/GenBank/DDBJ whole genome shotgun (WGS) entry which is preliminary data.</text>
</comment>
<dbReference type="Gene3D" id="3.50.50.60">
    <property type="entry name" value="FAD/NAD(P)-binding domain"/>
    <property type="match status" value="2"/>
</dbReference>